<feature type="transmembrane region" description="Helical" evidence="1">
    <location>
        <begin position="54"/>
        <end position="75"/>
    </location>
</feature>
<reference evidence="2 3" key="1">
    <citation type="journal article" date="2019" name="Nat. Med.">
        <title>A library of human gut bacterial isolates paired with longitudinal multiomics data enables mechanistic microbiome research.</title>
        <authorList>
            <person name="Poyet M."/>
            <person name="Groussin M."/>
            <person name="Gibbons S.M."/>
            <person name="Avila-Pacheco J."/>
            <person name="Jiang X."/>
            <person name="Kearney S.M."/>
            <person name="Perrotta A.R."/>
            <person name="Berdy B."/>
            <person name="Zhao S."/>
            <person name="Lieberman T.D."/>
            <person name="Swanson P.K."/>
            <person name="Smith M."/>
            <person name="Roesemann S."/>
            <person name="Alexander J.E."/>
            <person name="Rich S.A."/>
            <person name="Livny J."/>
            <person name="Vlamakis H."/>
            <person name="Clish C."/>
            <person name="Bullock K."/>
            <person name="Deik A."/>
            <person name="Scott J."/>
            <person name="Pierce K.A."/>
            <person name="Xavier R.J."/>
            <person name="Alm E.J."/>
        </authorList>
    </citation>
    <scope>NUCLEOTIDE SEQUENCE [LARGE SCALE GENOMIC DNA]</scope>
    <source>
        <strain evidence="2 3">BIOML-A10</strain>
    </source>
</reference>
<organism evidence="2 3">
    <name type="scientific">Bacteroides salyersiae</name>
    <dbReference type="NCBI Taxonomy" id="291644"/>
    <lineage>
        <taxon>Bacteria</taxon>
        <taxon>Pseudomonadati</taxon>
        <taxon>Bacteroidota</taxon>
        <taxon>Bacteroidia</taxon>
        <taxon>Bacteroidales</taxon>
        <taxon>Bacteroidaceae</taxon>
        <taxon>Bacteroides</taxon>
    </lineage>
</organism>
<feature type="transmembrane region" description="Helical" evidence="1">
    <location>
        <begin position="23"/>
        <end position="42"/>
    </location>
</feature>
<sequence>MATQTIDATIFASSHPDIVKRTSLSGVIFSGLILLVGVLAFISTFEMEDRSSTLSMGLMVIGSGMFLIGIFRLFWKSKEVVYLPTGSVAKEQSIFFDLKYMDQLKEMVKSGMFPADMMLKSESSGNIRMDVILSEDKKFAAVQLFQFVPYTYNPITSVQYFTNGEASAVAAFLSKCKLR</sequence>
<keyword evidence="1" id="KW-0812">Transmembrane</keyword>
<evidence type="ECO:0000256" key="1">
    <source>
        <dbReference type="SAM" id="Phobius"/>
    </source>
</evidence>
<dbReference type="RefSeq" id="WP_130059643.1">
    <property type="nucleotide sequence ID" value="NZ_JABFHZ010000007.1"/>
</dbReference>
<protein>
    <recommendedName>
        <fullName evidence="4">Transmembrane protein</fullName>
    </recommendedName>
</protein>
<evidence type="ECO:0008006" key="4">
    <source>
        <dbReference type="Google" id="ProtNLM"/>
    </source>
</evidence>
<dbReference type="EMBL" id="VWMK01000013">
    <property type="protein sequence ID" value="KAA3763571.1"/>
    <property type="molecule type" value="Genomic_DNA"/>
</dbReference>
<evidence type="ECO:0000313" key="2">
    <source>
        <dbReference type="EMBL" id="KAA3763571.1"/>
    </source>
</evidence>
<proteinExistence type="predicted"/>
<keyword evidence="1" id="KW-0472">Membrane</keyword>
<name>A0A7J4XHG0_9BACE</name>
<evidence type="ECO:0000313" key="3">
    <source>
        <dbReference type="Proteomes" id="UP000422221"/>
    </source>
</evidence>
<dbReference type="AlphaFoldDB" id="A0A7J4XHG0"/>
<comment type="caution">
    <text evidence="2">The sequence shown here is derived from an EMBL/GenBank/DDBJ whole genome shotgun (WGS) entry which is preliminary data.</text>
</comment>
<dbReference type="Proteomes" id="UP000422221">
    <property type="component" value="Unassembled WGS sequence"/>
</dbReference>
<accession>A0A7J4XHG0</accession>
<gene>
    <name evidence="2" type="ORF">F3F73_13680</name>
</gene>
<keyword evidence="1" id="KW-1133">Transmembrane helix</keyword>